<sequence length="328" mass="34495">MQPTVWDRTLDAGLSAGHTAVEEGLLRATRSDVPFITEAARRRLSARGPRLMPLLVLLAARFGDPDAPGVVPAAVVVELTHRATQLHDEVRDETGVRRRGPGAAGPAPDANWDNTVAVLTGDFLFARASHLLAGLGPQAVRLQAAAFKQLVTGQILETAGPPDGHDPVAHHLAVLTGRCGSLTAVSGRLGAMTAGAPPAVADALDHYGERLGVAHRLTAEADTARSADALSPDRRPTLPLLLLRSRGGANGDQELYDLLTAGPAEWERHAEAVARLRAHPVLAEVRREAVRQAQAARTALSPLPDGPAKSALDELCRAVVRRATADGD</sequence>
<dbReference type="InterPro" id="IPR008949">
    <property type="entry name" value="Isoprenoid_synthase_dom_sf"/>
</dbReference>
<comment type="similarity">
    <text evidence="2 6">Belongs to the FPP/GGPP synthase family.</text>
</comment>
<keyword evidence="9" id="KW-1185">Reference proteome</keyword>
<keyword evidence="5" id="KW-0460">Magnesium</keyword>
<evidence type="ECO:0000256" key="3">
    <source>
        <dbReference type="ARBA" id="ARBA00022679"/>
    </source>
</evidence>
<dbReference type="RefSeq" id="WP_201870489.1">
    <property type="nucleotide sequence ID" value="NZ_JAERRF010000001.1"/>
</dbReference>
<dbReference type="SUPFAM" id="SSF48576">
    <property type="entry name" value="Terpenoid synthases"/>
    <property type="match status" value="1"/>
</dbReference>
<dbReference type="Gene3D" id="1.10.600.10">
    <property type="entry name" value="Farnesyl Diphosphate Synthase"/>
    <property type="match status" value="1"/>
</dbReference>
<evidence type="ECO:0000313" key="8">
    <source>
        <dbReference type="EMBL" id="MBL1095188.1"/>
    </source>
</evidence>
<dbReference type="PANTHER" id="PTHR12001:SF69">
    <property type="entry name" value="ALL TRANS-POLYPRENYL-DIPHOSPHATE SYNTHASE PDSS1"/>
    <property type="match status" value="1"/>
</dbReference>
<gene>
    <name evidence="8" type="ORF">JK363_00575</name>
</gene>
<dbReference type="EMBL" id="JAERRF010000001">
    <property type="protein sequence ID" value="MBL1095188.1"/>
    <property type="molecule type" value="Genomic_DNA"/>
</dbReference>
<evidence type="ECO:0000313" key="9">
    <source>
        <dbReference type="Proteomes" id="UP000634229"/>
    </source>
</evidence>
<evidence type="ECO:0000256" key="5">
    <source>
        <dbReference type="ARBA" id="ARBA00022842"/>
    </source>
</evidence>
<proteinExistence type="inferred from homology"/>
<dbReference type="Proteomes" id="UP000634229">
    <property type="component" value="Unassembled WGS sequence"/>
</dbReference>
<feature type="region of interest" description="Disordered" evidence="7">
    <location>
        <begin position="90"/>
        <end position="109"/>
    </location>
</feature>
<dbReference type="PANTHER" id="PTHR12001">
    <property type="entry name" value="GERANYLGERANYL PYROPHOSPHATE SYNTHASE"/>
    <property type="match status" value="1"/>
</dbReference>
<reference evidence="8 9" key="1">
    <citation type="submission" date="2021-01" db="EMBL/GenBank/DDBJ databases">
        <title>WGS of actinomycetes isolated from Thailand.</title>
        <authorList>
            <person name="Thawai C."/>
        </authorList>
    </citation>
    <scope>NUCLEOTIDE SEQUENCE [LARGE SCALE GENOMIC DNA]</scope>
    <source>
        <strain evidence="8 9">CA1R205</strain>
    </source>
</reference>
<protein>
    <submittedName>
        <fullName evidence="8">Polyprenyl synthetase family protein</fullName>
    </submittedName>
</protein>
<keyword evidence="3 6" id="KW-0808">Transferase</keyword>
<name>A0ABS1N5B1_9ACTN</name>
<accession>A0ABS1N5B1</accession>
<dbReference type="Pfam" id="PF00348">
    <property type="entry name" value="polyprenyl_synt"/>
    <property type="match status" value="1"/>
</dbReference>
<dbReference type="InterPro" id="IPR000092">
    <property type="entry name" value="Polyprenyl_synt"/>
</dbReference>
<evidence type="ECO:0000256" key="2">
    <source>
        <dbReference type="ARBA" id="ARBA00006706"/>
    </source>
</evidence>
<organism evidence="8 9">
    <name type="scientific">Streptomyces coffeae</name>
    <dbReference type="NCBI Taxonomy" id="621382"/>
    <lineage>
        <taxon>Bacteria</taxon>
        <taxon>Bacillati</taxon>
        <taxon>Actinomycetota</taxon>
        <taxon>Actinomycetes</taxon>
        <taxon>Kitasatosporales</taxon>
        <taxon>Streptomycetaceae</taxon>
        <taxon>Streptomyces</taxon>
    </lineage>
</organism>
<comment type="cofactor">
    <cofactor evidence="1">
        <name>Mg(2+)</name>
        <dbReference type="ChEBI" id="CHEBI:18420"/>
    </cofactor>
</comment>
<dbReference type="CDD" id="cd00867">
    <property type="entry name" value="Trans_IPPS"/>
    <property type="match status" value="1"/>
</dbReference>
<evidence type="ECO:0000256" key="7">
    <source>
        <dbReference type="SAM" id="MobiDB-lite"/>
    </source>
</evidence>
<evidence type="ECO:0000256" key="1">
    <source>
        <dbReference type="ARBA" id="ARBA00001946"/>
    </source>
</evidence>
<evidence type="ECO:0000256" key="6">
    <source>
        <dbReference type="RuleBase" id="RU004466"/>
    </source>
</evidence>
<comment type="caution">
    <text evidence="8">The sequence shown here is derived from an EMBL/GenBank/DDBJ whole genome shotgun (WGS) entry which is preliminary data.</text>
</comment>
<evidence type="ECO:0000256" key="4">
    <source>
        <dbReference type="ARBA" id="ARBA00022723"/>
    </source>
</evidence>
<keyword evidence="4" id="KW-0479">Metal-binding</keyword>